<protein>
    <recommendedName>
        <fullName evidence="5">Putative pre-16S rRNA nuclease</fullName>
        <ecNumber evidence="5">3.1.-.-</ecNumber>
    </recommendedName>
</protein>
<comment type="function">
    <text evidence="5">Could be a nuclease involved in processing of the 5'-end of pre-16S rRNA.</text>
</comment>
<evidence type="ECO:0000259" key="6">
    <source>
        <dbReference type="SMART" id="SM00732"/>
    </source>
</evidence>
<comment type="caution">
    <text evidence="7">The sequence shown here is derived from an EMBL/GenBank/DDBJ whole genome shotgun (WGS) entry which is preliminary data.</text>
</comment>
<accession>A0A1G2KME8</accession>
<sequence length="126" mass="13388">MKYLGIDYGRARIGLAVSDEGGTFAFPLGVINNARGLVEIAKAIADEGAMSLVIGLPQAIEGMDQSLILEIRQFAEGLKDKIGLPVFFENEMLTSKIAEASSKASSDAAAAALILQSFLDRQNRVS</sequence>
<dbReference type="AlphaFoldDB" id="A0A1G2KME8"/>
<dbReference type="PANTHER" id="PTHR33317:SF4">
    <property type="entry name" value="POLYNUCLEOTIDYL TRANSFERASE, RIBONUCLEASE H-LIKE SUPERFAMILY PROTEIN"/>
    <property type="match status" value="1"/>
</dbReference>
<dbReference type="InterPro" id="IPR012337">
    <property type="entry name" value="RNaseH-like_sf"/>
</dbReference>
<dbReference type="NCBIfam" id="TIGR00250">
    <property type="entry name" value="RNAse_H_YqgF"/>
    <property type="match status" value="1"/>
</dbReference>
<comment type="similarity">
    <text evidence="5">Belongs to the YqgF HJR family.</text>
</comment>
<comment type="subcellular location">
    <subcellularLocation>
        <location evidence="5">Cytoplasm</location>
    </subcellularLocation>
</comment>
<keyword evidence="4 5" id="KW-0378">Hydrolase</keyword>
<evidence type="ECO:0000256" key="4">
    <source>
        <dbReference type="ARBA" id="ARBA00022801"/>
    </source>
</evidence>
<evidence type="ECO:0000256" key="5">
    <source>
        <dbReference type="HAMAP-Rule" id="MF_00651"/>
    </source>
</evidence>
<name>A0A1G2KME8_9BACT</name>
<feature type="domain" description="YqgF/RNase H-like" evidence="6">
    <location>
        <begin position="1"/>
        <end position="98"/>
    </location>
</feature>
<dbReference type="SUPFAM" id="SSF53098">
    <property type="entry name" value="Ribonuclease H-like"/>
    <property type="match status" value="1"/>
</dbReference>
<dbReference type="Proteomes" id="UP000177362">
    <property type="component" value="Unassembled WGS sequence"/>
</dbReference>
<evidence type="ECO:0000313" key="8">
    <source>
        <dbReference type="Proteomes" id="UP000177362"/>
    </source>
</evidence>
<evidence type="ECO:0000313" key="7">
    <source>
        <dbReference type="EMBL" id="OHA00586.1"/>
    </source>
</evidence>
<keyword evidence="3 5" id="KW-0540">Nuclease</keyword>
<dbReference type="InterPro" id="IPR005227">
    <property type="entry name" value="YqgF"/>
</dbReference>
<dbReference type="SMART" id="SM00732">
    <property type="entry name" value="YqgFc"/>
    <property type="match status" value="1"/>
</dbReference>
<gene>
    <name evidence="7" type="ORF">A3C11_02930</name>
</gene>
<evidence type="ECO:0000256" key="3">
    <source>
        <dbReference type="ARBA" id="ARBA00022722"/>
    </source>
</evidence>
<dbReference type="CDD" id="cd16964">
    <property type="entry name" value="YqgF"/>
    <property type="match status" value="1"/>
</dbReference>
<dbReference type="EMBL" id="MHQJ01000042">
    <property type="protein sequence ID" value="OHA00586.1"/>
    <property type="molecule type" value="Genomic_DNA"/>
</dbReference>
<dbReference type="InterPro" id="IPR006641">
    <property type="entry name" value="YqgF/RNaseH-like_dom"/>
</dbReference>
<dbReference type="HAMAP" id="MF_00651">
    <property type="entry name" value="Nuclease_YqgF"/>
    <property type="match status" value="1"/>
</dbReference>
<dbReference type="PANTHER" id="PTHR33317">
    <property type="entry name" value="POLYNUCLEOTIDYL TRANSFERASE, RIBONUCLEASE H-LIKE SUPERFAMILY PROTEIN"/>
    <property type="match status" value="1"/>
</dbReference>
<dbReference type="GO" id="GO:0005737">
    <property type="term" value="C:cytoplasm"/>
    <property type="evidence" value="ECO:0007669"/>
    <property type="project" value="UniProtKB-SubCell"/>
</dbReference>
<evidence type="ECO:0000256" key="2">
    <source>
        <dbReference type="ARBA" id="ARBA00022517"/>
    </source>
</evidence>
<keyword evidence="1 5" id="KW-0963">Cytoplasm</keyword>
<keyword evidence="2 5" id="KW-0690">Ribosome biogenesis</keyword>
<organism evidence="7 8">
    <name type="scientific">Candidatus Sungbacteria bacterium RIFCSPHIGHO2_02_FULL_49_12</name>
    <dbReference type="NCBI Taxonomy" id="1802271"/>
    <lineage>
        <taxon>Bacteria</taxon>
        <taxon>Candidatus Sungiibacteriota</taxon>
    </lineage>
</organism>
<evidence type="ECO:0000256" key="1">
    <source>
        <dbReference type="ARBA" id="ARBA00022490"/>
    </source>
</evidence>
<dbReference type="GO" id="GO:0016788">
    <property type="term" value="F:hydrolase activity, acting on ester bonds"/>
    <property type="evidence" value="ECO:0007669"/>
    <property type="project" value="UniProtKB-UniRule"/>
</dbReference>
<dbReference type="Pfam" id="PF03652">
    <property type="entry name" value="RuvX"/>
    <property type="match status" value="1"/>
</dbReference>
<dbReference type="GO" id="GO:0000967">
    <property type="term" value="P:rRNA 5'-end processing"/>
    <property type="evidence" value="ECO:0007669"/>
    <property type="project" value="UniProtKB-UniRule"/>
</dbReference>
<reference evidence="7 8" key="1">
    <citation type="journal article" date="2016" name="Nat. Commun.">
        <title>Thousands of microbial genomes shed light on interconnected biogeochemical processes in an aquifer system.</title>
        <authorList>
            <person name="Anantharaman K."/>
            <person name="Brown C.T."/>
            <person name="Hug L.A."/>
            <person name="Sharon I."/>
            <person name="Castelle C.J."/>
            <person name="Probst A.J."/>
            <person name="Thomas B.C."/>
            <person name="Singh A."/>
            <person name="Wilkins M.J."/>
            <person name="Karaoz U."/>
            <person name="Brodie E.L."/>
            <person name="Williams K.H."/>
            <person name="Hubbard S.S."/>
            <person name="Banfield J.F."/>
        </authorList>
    </citation>
    <scope>NUCLEOTIDE SEQUENCE [LARGE SCALE GENOMIC DNA]</scope>
</reference>
<dbReference type="GO" id="GO:0004518">
    <property type="term" value="F:nuclease activity"/>
    <property type="evidence" value="ECO:0007669"/>
    <property type="project" value="UniProtKB-KW"/>
</dbReference>
<proteinExistence type="inferred from homology"/>
<dbReference type="InterPro" id="IPR037027">
    <property type="entry name" value="YqgF/RNaseH-like_dom_sf"/>
</dbReference>
<dbReference type="Gene3D" id="3.30.420.140">
    <property type="entry name" value="YqgF/RNase H-like domain"/>
    <property type="match status" value="1"/>
</dbReference>
<dbReference type="STRING" id="1802271.A3C11_02930"/>
<dbReference type="EC" id="3.1.-.-" evidence="5"/>